<dbReference type="Proteomes" id="UP001497493">
    <property type="component" value="Chromosome"/>
</dbReference>
<sequence length="69" mass="7548">MAELSKKDRLRVMEMAAGIVAEAAGQTHTTETLEQRLESLYRTMLRLLAEGQGPKAAGEDDSLLAEDDD</sequence>
<evidence type="ECO:0000313" key="2">
    <source>
        <dbReference type="Proteomes" id="UP001497493"/>
    </source>
</evidence>
<evidence type="ECO:0000313" key="1">
    <source>
        <dbReference type="EMBL" id="CAL1238826.1"/>
    </source>
</evidence>
<keyword evidence="2" id="KW-1185">Reference proteome</keyword>
<accession>A0ABM9NE15</accession>
<gene>
    <name evidence="1" type="ORF">MECH1_V1_0038</name>
</gene>
<organism evidence="1 2">
    <name type="scientific">Candidatus Methylocalor cossyra</name>
    <dbReference type="NCBI Taxonomy" id="3108543"/>
    <lineage>
        <taxon>Bacteria</taxon>
        <taxon>Pseudomonadati</taxon>
        <taxon>Pseudomonadota</taxon>
        <taxon>Gammaproteobacteria</taxon>
        <taxon>Methylococcales</taxon>
        <taxon>Methylococcaceae</taxon>
        <taxon>Candidatus Methylocalor</taxon>
    </lineage>
</organism>
<dbReference type="EMBL" id="OZ026884">
    <property type="protein sequence ID" value="CAL1238826.1"/>
    <property type="molecule type" value="Genomic_DNA"/>
</dbReference>
<reference evidence="1 2" key="1">
    <citation type="submission" date="2024-04" db="EMBL/GenBank/DDBJ databases">
        <authorList>
            <person name="Cremers G."/>
        </authorList>
    </citation>
    <scope>NUCLEOTIDE SEQUENCE [LARGE SCALE GENOMIC DNA]</scope>
    <source>
        <strain evidence="1">MeCH1-AG</strain>
    </source>
</reference>
<protein>
    <submittedName>
        <fullName evidence="1">Uncharacterized protein</fullName>
    </submittedName>
</protein>
<proteinExistence type="predicted"/>
<name>A0ABM9NE15_9GAMM</name>
<dbReference type="RefSeq" id="WP_348758438.1">
    <property type="nucleotide sequence ID" value="NZ_OZ026884.1"/>
</dbReference>